<evidence type="ECO:0008006" key="8">
    <source>
        <dbReference type="Google" id="ProtNLM"/>
    </source>
</evidence>
<evidence type="ECO:0000259" key="4">
    <source>
        <dbReference type="Pfam" id="PF02678"/>
    </source>
</evidence>
<dbReference type="InterPro" id="IPR011051">
    <property type="entry name" value="RmlC_Cupin_sf"/>
</dbReference>
<dbReference type="PANTHER" id="PTHR13903">
    <property type="entry name" value="PIRIN-RELATED"/>
    <property type="match status" value="1"/>
</dbReference>
<dbReference type="PIRSF" id="PIRSF006232">
    <property type="entry name" value="Pirin"/>
    <property type="match status" value="1"/>
</dbReference>
<keyword evidence="2" id="KW-0479">Metal-binding</keyword>
<dbReference type="CDD" id="cd02909">
    <property type="entry name" value="cupin_pirin_N"/>
    <property type="match status" value="1"/>
</dbReference>
<gene>
    <name evidence="6" type="ORF">GR197_04195</name>
</gene>
<comment type="cofactor">
    <cofactor evidence="2">
        <name>Fe cation</name>
        <dbReference type="ChEBI" id="CHEBI:24875"/>
    </cofactor>
    <text evidence="2">Binds 1 Fe cation per subunit.</text>
</comment>
<dbReference type="Proteomes" id="UP000471753">
    <property type="component" value="Unassembled WGS sequence"/>
</dbReference>
<name>A0A7K3U995_9HYPH</name>
<feature type="binding site" evidence="2">
    <location>
        <position position="111"/>
    </location>
    <ligand>
        <name>Fe cation</name>
        <dbReference type="ChEBI" id="CHEBI:24875"/>
    </ligand>
</feature>
<accession>A0A7K3U995</accession>
<organism evidence="6 7">
    <name type="scientific">Rhizobium phaseoli</name>
    <dbReference type="NCBI Taxonomy" id="396"/>
    <lineage>
        <taxon>Bacteria</taxon>
        <taxon>Pseudomonadati</taxon>
        <taxon>Pseudomonadota</taxon>
        <taxon>Alphaproteobacteria</taxon>
        <taxon>Hyphomicrobiales</taxon>
        <taxon>Rhizobiaceae</taxon>
        <taxon>Rhizobium/Agrobacterium group</taxon>
        <taxon>Rhizobium</taxon>
    </lineage>
</organism>
<keyword evidence="2" id="KW-0408">Iron</keyword>
<dbReference type="InterPro" id="IPR014710">
    <property type="entry name" value="RmlC-like_jellyroll"/>
</dbReference>
<dbReference type="PANTHER" id="PTHR13903:SF8">
    <property type="entry name" value="PIRIN"/>
    <property type="match status" value="1"/>
</dbReference>
<comment type="caution">
    <text evidence="6">The sequence shown here is derived from an EMBL/GenBank/DDBJ whole genome shotgun (WGS) entry which is preliminary data.</text>
</comment>
<dbReference type="InterPro" id="IPR008778">
    <property type="entry name" value="Pirin_C_dom"/>
</dbReference>
<dbReference type="Pfam" id="PF02678">
    <property type="entry name" value="Pirin"/>
    <property type="match status" value="1"/>
</dbReference>
<evidence type="ECO:0000256" key="1">
    <source>
        <dbReference type="ARBA" id="ARBA00008416"/>
    </source>
</evidence>
<evidence type="ECO:0000313" key="6">
    <source>
        <dbReference type="EMBL" id="NEJ69739.1"/>
    </source>
</evidence>
<reference evidence="6 7" key="1">
    <citation type="submission" date="2019-12" db="EMBL/GenBank/DDBJ databases">
        <title>Rhizobium genotypes associated with high levels of biological nitrogen fixation by grain legumes in a temperate-maritime cropping system.</title>
        <authorList>
            <person name="Maluk M."/>
            <person name="Francesc Ferrando Molina F."/>
            <person name="Lopez Del Egido L."/>
            <person name="Lafos M."/>
            <person name="Langarica-Fuentes A."/>
            <person name="Gebre Yohannes G."/>
            <person name="Young M.W."/>
            <person name="Martin P."/>
            <person name="Gantlett R."/>
            <person name="Kenicer G."/>
            <person name="Hawes C."/>
            <person name="Begg G.S."/>
            <person name="Quilliam R.S."/>
            <person name="Squire G.R."/>
            <person name="Poole P.S."/>
            <person name="Young P.W."/>
            <person name="Iannetta P.M."/>
            <person name="James E.K."/>
        </authorList>
    </citation>
    <scope>NUCLEOTIDE SEQUENCE [LARGE SCALE GENOMIC DNA]</scope>
    <source>
        <strain evidence="6 7">JHI366</strain>
    </source>
</reference>
<dbReference type="InterPro" id="IPR012093">
    <property type="entry name" value="Pirin"/>
</dbReference>
<dbReference type="InterPro" id="IPR003829">
    <property type="entry name" value="Pirin_N_dom"/>
</dbReference>
<dbReference type="AlphaFoldDB" id="A0A7K3U995"/>
<sequence>MSLFQSDFSGANAIRLPTVRHAEHGANSMRILPAVHQRMIGPFVFLEQLGPQAFAAGEGFDMLAHPHLGLSAVTYLTDGELIHRDSLGGVQTILPGDVNWMTSGSGIVHSERSSPESRLSGGDFFGIQAWVALPARFEEIDASFAHHAASDVPRLYADGVEFTLIAGASDGLTALVKTLSDLVYAEIVLTSGARYQVRSEHVERAVYVVTGEVEIVGQAGVFGEGELIVLKPGAEIILRAPAYHAARMMLLGGEPFPEPRYMDWNFVSSSPERIEQAKRDWSQQRFPVIPGEDDFAPRSVLS</sequence>
<comment type="similarity">
    <text evidence="1 3">Belongs to the pirin family.</text>
</comment>
<dbReference type="GO" id="GO:0046872">
    <property type="term" value="F:metal ion binding"/>
    <property type="evidence" value="ECO:0007669"/>
    <property type="project" value="UniProtKB-KW"/>
</dbReference>
<evidence type="ECO:0000256" key="2">
    <source>
        <dbReference type="PIRSR" id="PIRSR006232-1"/>
    </source>
</evidence>
<dbReference type="Gene3D" id="2.60.120.10">
    <property type="entry name" value="Jelly Rolls"/>
    <property type="match status" value="2"/>
</dbReference>
<dbReference type="SUPFAM" id="SSF51182">
    <property type="entry name" value="RmlC-like cupins"/>
    <property type="match status" value="1"/>
</dbReference>
<evidence type="ECO:0000313" key="7">
    <source>
        <dbReference type="Proteomes" id="UP000471753"/>
    </source>
</evidence>
<proteinExistence type="inferred from homology"/>
<dbReference type="EMBL" id="WUFT01000002">
    <property type="protein sequence ID" value="NEJ69739.1"/>
    <property type="molecule type" value="Genomic_DNA"/>
</dbReference>
<feature type="domain" description="Pirin C-terminal" evidence="5">
    <location>
        <begin position="184"/>
        <end position="286"/>
    </location>
</feature>
<feature type="binding site" evidence="2">
    <location>
        <position position="67"/>
    </location>
    <ligand>
        <name>Fe cation</name>
        <dbReference type="ChEBI" id="CHEBI:24875"/>
    </ligand>
</feature>
<dbReference type="RefSeq" id="WP_164006865.1">
    <property type="nucleotide sequence ID" value="NZ_WUFT01000002.1"/>
</dbReference>
<feature type="binding site" evidence="2">
    <location>
        <position position="65"/>
    </location>
    <ligand>
        <name>Fe cation</name>
        <dbReference type="ChEBI" id="CHEBI:24875"/>
    </ligand>
</feature>
<dbReference type="Pfam" id="PF05726">
    <property type="entry name" value="Pirin_C"/>
    <property type="match status" value="1"/>
</dbReference>
<feature type="domain" description="Pirin N-terminal" evidence="4">
    <location>
        <begin position="32"/>
        <end position="131"/>
    </location>
</feature>
<protein>
    <recommendedName>
        <fullName evidence="8">Pirin family protein</fullName>
    </recommendedName>
</protein>
<feature type="binding site" evidence="2">
    <location>
        <position position="109"/>
    </location>
    <ligand>
        <name>Fe cation</name>
        <dbReference type="ChEBI" id="CHEBI:24875"/>
    </ligand>
</feature>
<evidence type="ECO:0000259" key="5">
    <source>
        <dbReference type="Pfam" id="PF05726"/>
    </source>
</evidence>
<evidence type="ECO:0000256" key="3">
    <source>
        <dbReference type="RuleBase" id="RU003457"/>
    </source>
</evidence>